<dbReference type="InterPro" id="IPR016166">
    <property type="entry name" value="FAD-bd_PCMH"/>
</dbReference>
<dbReference type="RefSeq" id="WP_073274178.1">
    <property type="nucleotide sequence ID" value="NZ_FRAC01000008.1"/>
</dbReference>
<sequence length="572" mass="64700">MEEDFLGGLTGRIVIPSDPDYNLARQGWNHAVQNYPLIINYCQSQQDVRNAVLWSVNHSFPLRVRSGGHNYEGYSNGNRVLVIDLSEMNSITLEEEKNLLHIQGGVTNRLLYDFVSQKGYPFPGGTCPTVGVSGYASGGGWGLSCRYLGLGCDSLEEFELVDYRGTVLKANKSCNSDLFWACRGAGGGNFGVITSMTFQLPKKTRNVTLIEIDYLHVDSLIQERFLKVWQNWQATADNRMTLLARIYHTEADGPAMLVRGFFYGKPAEAKEMLEPFLLLPKAVKNIEYVTFLEAVTIIGSFYPPFEKFQAVSGFVFQDFVPSERAQLVSLIEAPAPGSVFTGLSLYALGGKVSETGTNDTAFFYRKARYILWLETIWEDDRYACYNRNWIACRYPEFNSLTTGSYVNFPYSGLYCYKKKYFGGHVRPLEEIKLKYDPDNVFTFPQGLFPSGNSPFEPVNNSQNPLKDIPWDSLVDLLEAEKQKETEKQQGSENQQEAENQQESGSQQGAENKLKPGNQQESETQQGAENQQGLGEQLGTENKLTPENQQNTRSSRNPRGFRYVTRRRKYRSF</sequence>
<accession>A0A1M6NM90</accession>
<keyword evidence="3" id="KW-0285">Flavoprotein</keyword>
<dbReference type="Pfam" id="PF08031">
    <property type="entry name" value="BBE"/>
    <property type="match status" value="1"/>
</dbReference>
<feature type="region of interest" description="Disordered" evidence="6">
    <location>
        <begin position="481"/>
        <end position="572"/>
    </location>
</feature>
<keyword evidence="9" id="KW-1185">Reference proteome</keyword>
<dbReference type="InterPro" id="IPR016169">
    <property type="entry name" value="FAD-bd_PCMH_sub2"/>
</dbReference>
<feature type="compositionally biased region" description="Polar residues" evidence="6">
    <location>
        <begin position="516"/>
        <end position="556"/>
    </location>
</feature>
<evidence type="ECO:0000256" key="5">
    <source>
        <dbReference type="ARBA" id="ARBA00023002"/>
    </source>
</evidence>
<organism evidence="8 9">
    <name type="scientific">Anaerocolumna jejuensis DSM 15929</name>
    <dbReference type="NCBI Taxonomy" id="1121322"/>
    <lineage>
        <taxon>Bacteria</taxon>
        <taxon>Bacillati</taxon>
        <taxon>Bacillota</taxon>
        <taxon>Clostridia</taxon>
        <taxon>Lachnospirales</taxon>
        <taxon>Lachnospiraceae</taxon>
        <taxon>Anaerocolumna</taxon>
    </lineage>
</organism>
<protein>
    <submittedName>
        <fullName evidence="8">FAD/FMN-containing dehydrogenase</fullName>
    </submittedName>
</protein>
<dbReference type="GO" id="GO:0071949">
    <property type="term" value="F:FAD binding"/>
    <property type="evidence" value="ECO:0007669"/>
    <property type="project" value="InterPro"/>
</dbReference>
<dbReference type="InterPro" id="IPR050416">
    <property type="entry name" value="FAD-linked_Oxidoreductase"/>
</dbReference>
<dbReference type="PANTHER" id="PTHR42973">
    <property type="entry name" value="BINDING OXIDOREDUCTASE, PUTATIVE (AFU_ORTHOLOGUE AFUA_1G17690)-RELATED"/>
    <property type="match status" value="1"/>
</dbReference>
<comment type="similarity">
    <text evidence="2">Belongs to the oxygen-dependent FAD-linked oxidoreductase family.</text>
</comment>
<dbReference type="Gene3D" id="3.40.462.20">
    <property type="match status" value="1"/>
</dbReference>
<evidence type="ECO:0000313" key="9">
    <source>
        <dbReference type="Proteomes" id="UP000184386"/>
    </source>
</evidence>
<evidence type="ECO:0000313" key="8">
    <source>
        <dbReference type="EMBL" id="SHJ96818.1"/>
    </source>
</evidence>
<dbReference type="InterPro" id="IPR012951">
    <property type="entry name" value="BBE"/>
</dbReference>
<dbReference type="STRING" id="1121322.SAMN02745136_01363"/>
<keyword evidence="5" id="KW-0560">Oxidoreductase</keyword>
<proteinExistence type="inferred from homology"/>
<dbReference type="InterPro" id="IPR006094">
    <property type="entry name" value="Oxid_FAD_bind_N"/>
</dbReference>
<gene>
    <name evidence="8" type="ORF">SAMN02745136_01363</name>
</gene>
<dbReference type="OrthoDB" id="545125at2"/>
<dbReference type="InterPro" id="IPR036318">
    <property type="entry name" value="FAD-bd_PCMH-like_sf"/>
</dbReference>
<dbReference type="PANTHER" id="PTHR42973:SF39">
    <property type="entry name" value="FAD-BINDING PCMH-TYPE DOMAIN-CONTAINING PROTEIN"/>
    <property type="match status" value="1"/>
</dbReference>
<evidence type="ECO:0000256" key="4">
    <source>
        <dbReference type="ARBA" id="ARBA00022827"/>
    </source>
</evidence>
<evidence type="ECO:0000259" key="7">
    <source>
        <dbReference type="PROSITE" id="PS51387"/>
    </source>
</evidence>
<evidence type="ECO:0000256" key="1">
    <source>
        <dbReference type="ARBA" id="ARBA00001974"/>
    </source>
</evidence>
<reference evidence="8 9" key="1">
    <citation type="submission" date="2016-11" db="EMBL/GenBank/DDBJ databases">
        <authorList>
            <person name="Jaros S."/>
            <person name="Januszkiewicz K."/>
            <person name="Wedrychowicz H."/>
        </authorList>
    </citation>
    <scope>NUCLEOTIDE SEQUENCE [LARGE SCALE GENOMIC DNA]</scope>
    <source>
        <strain evidence="8 9">DSM 15929</strain>
    </source>
</reference>
<dbReference type="SUPFAM" id="SSF56176">
    <property type="entry name" value="FAD-binding/transporter-associated domain-like"/>
    <property type="match status" value="1"/>
</dbReference>
<dbReference type="Gene3D" id="3.30.465.10">
    <property type="match status" value="1"/>
</dbReference>
<evidence type="ECO:0000256" key="2">
    <source>
        <dbReference type="ARBA" id="ARBA00005466"/>
    </source>
</evidence>
<dbReference type="AlphaFoldDB" id="A0A1M6NM90"/>
<name>A0A1M6NM90_9FIRM</name>
<dbReference type="InterPro" id="IPR006093">
    <property type="entry name" value="Oxy_OxRdtase_FAD_BS"/>
</dbReference>
<evidence type="ECO:0000256" key="6">
    <source>
        <dbReference type="SAM" id="MobiDB-lite"/>
    </source>
</evidence>
<dbReference type="Pfam" id="PF01565">
    <property type="entry name" value="FAD_binding_4"/>
    <property type="match status" value="1"/>
</dbReference>
<dbReference type="EMBL" id="FRAC01000008">
    <property type="protein sequence ID" value="SHJ96818.1"/>
    <property type="molecule type" value="Genomic_DNA"/>
</dbReference>
<comment type="cofactor">
    <cofactor evidence="1">
        <name>FAD</name>
        <dbReference type="ChEBI" id="CHEBI:57692"/>
    </cofactor>
</comment>
<evidence type="ECO:0000256" key="3">
    <source>
        <dbReference type="ARBA" id="ARBA00022630"/>
    </source>
</evidence>
<feature type="compositionally biased region" description="Low complexity" evidence="6">
    <location>
        <begin position="490"/>
        <end position="510"/>
    </location>
</feature>
<dbReference type="PROSITE" id="PS00862">
    <property type="entry name" value="OX2_COVAL_FAD"/>
    <property type="match status" value="1"/>
</dbReference>
<feature type="domain" description="FAD-binding PCMH-type" evidence="7">
    <location>
        <begin position="32"/>
        <end position="203"/>
    </location>
</feature>
<dbReference type="PROSITE" id="PS51387">
    <property type="entry name" value="FAD_PCMH"/>
    <property type="match status" value="1"/>
</dbReference>
<feature type="compositionally biased region" description="Basic residues" evidence="6">
    <location>
        <begin position="563"/>
        <end position="572"/>
    </location>
</feature>
<keyword evidence="4" id="KW-0274">FAD</keyword>
<dbReference type="GO" id="GO:0016491">
    <property type="term" value="F:oxidoreductase activity"/>
    <property type="evidence" value="ECO:0007669"/>
    <property type="project" value="UniProtKB-KW"/>
</dbReference>
<dbReference type="Proteomes" id="UP000184386">
    <property type="component" value="Unassembled WGS sequence"/>
</dbReference>